<dbReference type="EMBL" id="LSNE01000010">
    <property type="protein sequence ID" value="KXI27542.1"/>
    <property type="molecule type" value="Genomic_DNA"/>
</dbReference>
<organism evidence="2 3">
    <name type="scientific">Paraglaciecola hydrolytica</name>
    <dbReference type="NCBI Taxonomy" id="1799789"/>
    <lineage>
        <taxon>Bacteria</taxon>
        <taxon>Pseudomonadati</taxon>
        <taxon>Pseudomonadota</taxon>
        <taxon>Gammaproteobacteria</taxon>
        <taxon>Alteromonadales</taxon>
        <taxon>Alteromonadaceae</taxon>
        <taxon>Paraglaciecola</taxon>
    </lineage>
</organism>
<evidence type="ECO:0000313" key="3">
    <source>
        <dbReference type="Proteomes" id="UP000070299"/>
    </source>
</evidence>
<gene>
    <name evidence="2" type="ORF">AX660_00890</name>
</gene>
<proteinExistence type="predicted"/>
<dbReference type="AlphaFoldDB" id="A0A148KML0"/>
<feature type="signal peptide" evidence="1">
    <location>
        <begin position="1"/>
        <end position="23"/>
    </location>
</feature>
<dbReference type="RefSeq" id="WP_068380076.1">
    <property type="nucleotide sequence ID" value="NZ_LSNE01000010.1"/>
</dbReference>
<evidence type="ECO:0000313" key="2">
    <source>
        <dbReference type="EMBL" id="KXI27542.1"/>
    </source>
</evidence>
<protein>
    <submittedName>
        <fullName evidence="2">Uncharacterized protein</fullName>
    </submittedName>
</protein>
<reference evidence="3" key="1">
    <citation type="submission" date="2016-02" db="EMBL/GenBank/DDBJ databases">
        <authorList>
            <person name="Schultz-Johansen M."/>
            <person name="Glaring M.A."/>
            <person name="Bech P.K."/>
            <person name="Stougaard P."/>
        </authorList>
    </citation>
    <scope>NUCLEOTIDE SEQUENCE [LARGE SCALE GENOMIC DNA]</scope>
    <source>
        <strain evidence="3">S66</strain>
    </source>
</reference>
<dbReference type="Proteomes" id="UP000070299">
    <property type="component" value="Unassembled WGS sequence"/>
</dbReference>
<feature type="chain" id="PRO_5007550261" evidence="1">
    <location>
        <begin position="24"/>
        <end position="395"/>
    </location>
</feature>
<comment type="caution">
    <text evidence="2">The sequence shown here is derived from an EMBL/GenBank/DDBJ whole genome shotgun (WGS) entry which is preliminary data.</text>
</comment>
<evidence type="ECO:0000256" key="1">
    <source>
        <dbReference type="SAM" id="SignalP"/>
    </source>
</evidence>
<dbReference type="STRING" id="1799789.AX660_00890"/>
<name>A0A148KML0_9ALTE</name>
<accession>A0A148KML0</accession>
<sequence>MKNNTSKYVMVFLCLCCTTRAFSQVESINKDASILEISSSALYTDNINPTVNGQSAATGVSITPHGQLIATPTYVWFVLDYRAELQQYRLNDNYLLSKNQRFNGYQGSLLARVFLADAWHVDAKFEHNNQTQQYGSGISRLKSNVLEADQLQTNTASARLVYGSDTSTRFVSVNAGIKQDTYQENNSYSALFNAKQQFVEANLSYRYSEASKIAMQVTSKKDDYEAVSRDDSELIEALIGVEWSPSGKSRLQLMIGKYQRTFDTAKNSSGVAWNGVFDYAPREDLLISLGTSRTSGSSISETTTDSVTQTVRAKVAYMYSNQWQFTLGASSANTQFKNNEGVFELDEQQGQAELILEMNDHSKATLAFALQDVATNDPAFSFRQNKVGMTWHYSF</sequence>
<keyword evidence="3" id="KW-1185">Reference proteome</keyword>
<keyword evidence="1" id="KW-0732">Signal</keyword>